<comment type="cofactor">
    <cofactor evidence="1 3">
        <name>a divalent metal cation</name>
        <dbReference type="ChEBI" id="CHEBI:60240"/>
    </cofactor>
</comment>
<dbReference type="PIRSF" id="PIRSF006305">
    <property type="entry name" value="Maf"/>
    <property type="match status" value="1"/>
</dbReference>
<evidence type="ECO:0000256" key="1">
    <source>
        <dbReference type="ARBA" id="ARBA00001968"/>
    </source>
</evidence>
<evidence type="ECO:0000256" key="3">
    <source>
        <dbReference type="HAMAP-Rule" id="MF_00528"/>
    </source>
</evidence>
<comment type="similarity">
    <text evidence="3">Belongs to the Maf family. YhdE subfamily.</text>
</comment>
<keyword evidence="2 3" id="KW-0378">Hydrolase</keyword>
<feature type="active site" description="Proton acceptor" evidence="3">
    <location>
        <position position="82"/>
    </location>
</feature>
<comment type="caution">
    <text evidence="4">The sequence shown here is derived from an EMBL/GenBank/DDBJ whole genome shotgun (WGS) entry which is preliminary data.</text>
</comment>
<dbReference type="SUPFAM" id="SSF52972">
    <property type="entry name" value="ITPase-like"/>
    <property type="match status" value="1"/>
</dbReference>
<comment type="catalytic activity">
    <reaction evidence="3">
        <text>UTP + H2O = UMP + diphosphate + H(+)</text>
        <dbReference type="Rhea" id="RHEA:29395"/>
        <dbReference type="ChEBI" id="CHEBI:15377"/>
        <dbReference type="ChEBI" id="CHEBI:15378"/>
        <dbReference type="ChEBI" id="CHEBI:33019"/>
        <dbReference type="ChEBI" id="CHEBI:46398"/>
        <dbReference type="ChEBI" id="CHEBI:57865"/>
        <dbReference type="EC" id="3.6.1.9"/>
    </reaction>
</comment>
<keyword evidence="3" id="KW-0963">Cytoplasm</keyword>
<comment type="catalytic activity">
    <reaction evidence="3">
        <text>dTTP + H2O = dTMP + diphosphate + H(+)</text>
        <dbReference type="Rhea" id="RHEA:28534"/>
        <dbReference type="ChEBI" id="CHEBI:15377"/>
        <dbReference type="ChEBI" id="CHEBI:15378"/>
        <dbReference type="ChEBI" id="CHEBI:33019"/>
        <dbReference type="ChEBI" id="CHEBI:37568"/>
        <dbReference type="ChEBI" id="CHEBI:63528"/>
        <dbReference type="EC" id="3.6.1.9"/>
    </reaction>
</comment>
<keyword evidence="3" id="KW-0546">Nucleotide metabolism</keyword>
<comment type="caution">
    <text evidence="3">Lacks conserved residue(s) required for the propagation of feature annotation.</text>
</comment>
<organism evidence="4 5">
    <name type="scientific">Slackia faecicanis</name>
    <dbReference type="NCBI Taxonomy" id="255723"/>
    <lineage>
        <taxon>Bacteria</taxon>
        <taxon>Bacillati</taxon>
        <taxon>Actinomycetota</taxon>
        <taxon>Coriobacteriia</taxon>
        <taxon>Eggerthellales</taxon>
        <taxon>Eggerthellaceae</taxon>
        <taxon>Slackia</taxon>
    </lineage>
</organism>
<evidence type="ECO:0000256" key="2">
    <source>
        <dbReference type="ARBA" id="ARBA00022801"/>
    </source>
</evidence>
<dbReference type="NCBIfam" id="TIGR00172">
    <property type="entry name" value="maf"/>
    <property type="match status" value="1"/>
</dbReference>
<keyword evidence="5" id="KW-1185">Reference proteome</keyword>
<accession>A0A3N0ADS7</accession>
<dbReference type="OrthoDB" id="3527985at2"/>
<dbReference type="HAMAP" id="MF_00528">
    <property type="entry name" value="Maf"/>
    <property type="match status" value="1"/>
</dbReference>
<reference evidence="5" key="1">
    <citation type="submission" date="2018-05" db="EMBL/GenBank/DDBJ databases">
        <title>Genome Sequencing of selected type strains of the family Eggerthellaceae.</title>
        <authorList>
            <person name="Danylec N."/>
            <person name="Stoll D.A."/>
            <person name="Doetsch A."/>
            <person name="Huch M."/>
        </authorList>
    </citation>
    <scope>NUCLEOTIDE SEQUENCE [LARGE SCALE GENOMIC DNA]</scope>
    <source>
        <strain evidence="5">DSM 17537</strain>
    </source>
</reference>
<gene>
    <name evidence="4" type="primary">maf</name>
    <name evidence="4" type="ORF">DMP07_07845</name>
</gene>
<dbReference type="Proteomes" id="UP000267368">
    <property type="component" value="Unassembled WGS sequence"/>
</dbReference>
<dbReference type="Pfam" id="PF02545">
    <property type="entry name" value="Maf"/>
    <property type="match status" value="1"/>
</dbReference>
<protein>
    <recommendedName>
        <fullName evidence="3">dTTP/UTP pyrophosphatase</fullName>
        <shortName evidence="3">dTTPase/UTPase</shortName>
        <ecNumber evidence="3">3.6.1.9</ecNumber>
    </recommendedName>
    <alternativeName>
        <fullName evidence="3">Nucleoside triphosphate pyrophosphatase</fullName>
    </alternativeName>
    <alternativeName>
        <fullName evidence="3">Nucleotide pyrophosphatase</fullName>
        <shortName evidence="3">Nucleotide PPase</shortName>
    </alternativeName>
</protein>
<dbReference type="GO" id="GO:0005737">
    <property type="term" value="C:cytoplasm"/>
    <property type="evidence" value="ECO:0007669"/>
    <property type="project" value="UniProtKB-SubCell"/>
</dbReference>
<dbReference type="InterPro" id="IPR003697">
    <property type="entry name" value="Maf-like"/>
</dbReference>
<name>A0A3N0ADS7_9ACTN</name>
<dbReference type="InterPro" id="IPR029001">
    <property type="entry name" value="ITPase-like_fam"/>
</dbReference>
<dbReference type="GO" id="GO:0009117">
    <property type="term" value="P:nucleotide metabolic process"/>
    <property type="evidence" value="ECO:0007669"/>
    <property type="project" value="UniProtKB-KW"/>
</dbReference>
<comment type="subcellular location">
    <subcellularLocation>
        <location evidence="3">Cytoplasm</location>
    </subcellularLocation>
</comment>
<proteinExistence type="inferred from homology"/>
<dbReference type="EC" id="3.6.1.9" evidence="3"/>
<dbReference type="EMBL" id="QICB01000007">
    <property type="protein sequence ID" value="RNL18894.1"/>
    <property type="molecule type" value="Genomic_DNA"/>
</dbReference>
<evidence type="ECO:0000313" key="4">
    <source>
        <dbReference type="EMBL" id="RNL18894.1"/>
    </source>
</evidence>
<comment type="function">
    <text evidence="3">Nucleoside triphosphate pyrophosphatase that hydrolyzes dTTP and UTP. May have a dual role in cell division arrest and in preventing the incorporation of modified nucleotides into cellular nucleic acids.</text>
</comment>
<dbReference type="AlphaFoldDB" id="A0A3N0ADS7"/>
<sequence length="213" mass="22956">MAEDMKIDVILASGSPRRSELLAREGVPFTVRVSQADETLDADLLSQPEEAAKKLAERKARAVVEDVLNEGYEGMAMVVGADTMVVADSTIYGKPVDEADAHRILDELSGRAHQVITGVSVWLVGAPAGEQDISLAFRSFAETSHVLFKALDDELIERYIATGEPMDKAGAYGVQGLGGEMLVERVSGDFDNVVGLPVKRLIAEFAEFFEAAK</sequence>
<dbReference type="GO" id="GO:0036218">
    <property type="term" value="F:dTTP diphosphatase activity"/>
    <property type="evidence" value="ECO:0007669"/>
    <property type="project" value="RHEA"/>
</dbReference>
<dbReference type="Gene3D" id="3.90.950.10">
    <property type="match status" value="1"/>
</dbReference>
<dbReference type="GO" id="GO:0036221">
    <property type="term" value="F:UTP diphosphatase activity"/>
    <property type="evidence" value="ECO:0007669"/>
    <property type="project" value="RHEA"/>
</dbReference>
<dbReference type="CDD" id="cd00555">
    <property type="entry name" value="Maf"/>
    <property type="match status" value="1"/>
</dbReference>
<feature type="site" description="Important for substrate specificity" evidence="3">
    <location>
        <position position="83"/>
    </location>
</feature>
<dbReference type="PANTHER" id="PTHR43213:SF5">
    <property type="entry name" value="BIFUNCTIONAL DTTP_UTP PYROPHOSPHATASE_METHYLTRANSFERASE PROTEIN-RELATED"/>
    <property type="match status" value="1"/>
</dbReference>
<feature type="site" description="Important for substrate specificity" evidence="3">
    <location>
        <position position="17"/>
    </location>
</feature>
<dbReference type="PANTHER" id="PTHR43213">
    <property type="entry name" value="BIFUNCTIONAL DTTP/UTP PYROPHOSPHATASE/METHYLTRANSFERASE PROTEIN-RELATED"/>
    <property type="match status" value="1"/>
</dbReference>
<feature type="site" description="Important for substrate specificity" evidence="3">
    <location>
        <position position="175"/>
    </location>
</feature>
<evidence type="ECO:0000313" key="5">
    <source>
        <dbReference type="Proteomes" id="UP000267368"/>
    </source>
</evidence>